<organism evidence="1 2">
    <name type="scientific">Schistosoma bovis</name>
    <name type="common">Blood fluke</name>
    <dbReference type="NCBI Taxonomy" id="6184"/>
    <lineage>
        <taxon>Eukaryota</taxon>
        <taxon>Metazoa</taxon>
        <taxon>Spiralia</taxon>
        <taxon>Lophotrochozoa</taxon>
        <taxon>Platyhelminthes</taxon>
        <taxon>Trematoda</taxon>
        <taxon>Digenea</taxon>
        <taxon>Strigeidida</taxon>
        <taxon>Schistosomatoidea</taxon>
        <taxon>Schistosomatidae</taxon>
        <taxon>Schistosoma</taxon>
    </lineage>
</organism>
<dbReference type="STRING" id="6184.A0A430QBF8"/>
<name>A0A430QBF8_SCHBO</name>
<protein>
    <submittedName>
        <fullName evidence="1">Uncharacterized protein</fullName>
    </submittedName>
</protein>
<dbReference type="EMBL" id="QMKO01002055">
    <property type="protein sequence ID" value="RTG85013.1"/>
    <property type="molecule type" value="Genomic_DNA"/>
</dbReference>
<evidence type="ECO:0000313" key="1">
    <source>
        <dbReference type="EMBL" id="RTG85013.1"/>
    </source>
</evidence>
<comment type="caution">
    <text evidence="1">The sequence shown here is derived from an EMBL/GenBank/DDBJ whole genome shotgun (WGS) entry which is preliminary data.</text>
</comment>
<gene>
    <name evidence="1" type="ORF">DC041_0005719</name>
</gene>
<sequence>MKDEDALADFLAHKKRLTDIFFPNSRSAIISQWVILNIQHYNSDSDTSAYDEFWKFLLRLQKIIRKSFSEGL</sequence>
<keyword evidence="2" id="KW-1185">Reference proteome</keyword>
<evidence type="ECO:0000313" key="2">
    <source>
        <dbReference type="Proteomes" id="UP000290809"/>
    </source>
</evidence>
<dbReference type="AlphaFoldDB" id="A0A430QBF8"/>
<accession>A0A430QBF8</accession>
<reference evidence="1 2" key="1">
    <citation type="journal article" date="2019" name="PLoS Pathog.">
        <title>Genome sequence of the bovine parasite Schistosoma bovis Tanzania.</title>
        <authorList>
            <person name="Oey H."/>
            <person name="Zakrzewski M."/>
            <person name="Gobert G."/>
            <person name="Gravermann K."/>
            <person name="Stoye J."/>
            <person name="Jones M."/>
            <person name="Mcmanus D."/>
            <person name="Krause L."/>
        </authorList>
    </citation>
    <scope>NUCLEOTIDE SEQUENCE [LARGE SCALE GENOMIC DNA]</scope>
    <source>
        <strain evidence="1 2">TAN1997</strain>
    </source>
</reference>
<dbReference type="Proteomes" id="UP000290809">
    <property type="component" value="Unassembled WGS sequence"/>
</dbReference>
<proteinExistence type="predicted"/>